<dbReference type="EMBL" id="BLAB01000001">
    <property type="protein sequence ID" value="GER93258.1"/>
    <property type="molecule type" value="Genomic_DNA"/>
</dbReference>
<gene>
    <name evidence="1" type="ORF">A45J_0994</name>
</gene>
<accession>A0A5J4KUI2</accession>
<organism evidence="1">
    <name type="scientific">hot springs metagenome</name>
    <dbReference type="NCBI Taxonomy" id="433727"/>
    <lineage>
        <taxon>unclassified sequences</taxon>
        <taxon>metagenomes</taxon>
        <taxon>ecological metagenomes</taxon>
    </lineage>
</organism>
<sequence>MIAVAQLKNLLADKIYEIEDKEFLNAIKKILDTVSQSERIYRISDEQKTMILQGKEQIAGGKYIANEELKKEEDVWLNE</sequence>
<proteinExistence type="predicted"/>
<comment type="caution">
    <text evidence="1">The sequence shown here is derived from an EMBL/GenBank/DDBJ whole genome shotgun (WGS) entry which is preliminary data.</text>
</comment>
<protein>
    <submittedName>
        <fullName evidence="1">Uncharacterized protein</fullName>
    </submittedName>
</protein>
<evidence type="ECO:0000313" key="1">
    <source>
        <dbReference type="EMBL" id="GER93258.1"/>
    </source>
</evidence>
<name>A0A5J4KUI2_9ZZZZ</name>
<dbReference type="AlphaFoldDB" id="A0A5J4KUI2"/>
<reference evidence="1" key="1">
    <citation type="submission" date="2019-10" db="EMBL/GenBank/DDBJ databases">
        <title>Metagenomic sequencing of thiosulfate-disproportionating enrichment culture.</title>
        <authorList>
            <person name="Umezawa K."/>
            <person name="Kojima H."/>
            <person name="Fukui M."/>
        </authorList>
    </citation>
    <scope>NUCLEOTIDE SEQUENCE</scope>
    <source>
        <strain evidence="1">45J</strain>
    </source>
</reference>